<dbReference type="GO" id="GO:0005506">
    <property type="term" value="F:iron ion binding"/>
    <property type="evidence" value="ECO:0007669"/>
    <property type="project" value="InterPro"/>
</dbReference>
<keyword evidence="6" id="KW-0812">Transmembrane</keyword>
<evidence type="ECO:0000256" key="2">
    <source>
        <dbReference type="ARBA" id="ARBA00022723"/>
    </source>
</evidence>
<sequence>MGVFAQLYDQRWGLALLAVGFYVVSKIHAYTKLRAFKGPVGTGFFNLWNSWALFSQESHLRYKEACEKYAPGSIVRIGPNDLLTSSPELLMYMSGVRSPYYRSSWFYKSSRPRPGIDNVFSSSGPEGEATHTRKRQQLAPGYAGKESPLMESSVDQQVTNLVALLRERYRSCEARVKPVDMGDKLSFFTLDVISALSLGRAFGDLANDADMHGYMEATEAAFGYLNALVASPFGMMMQIPLVHRLVGPQETDATGVGKIVCMARQNLKERLRHDTKQKSDMVASFVRHGLSFEELVTEGQFQIVAGSDTTAAALKGVLLFLLSDRRVYHKLQAEVDAAAQRLALRPEQVIVDGDARALPYLQAVVKEGMRCHPPVTLPIPKMVPPGGDTVVVDGREVFLPGGTHVSYAAWALHVREDVYGEDAACYRPERWLAEEDPDRLARMQRTHELNFGYGKYQCLGKQLALMEVNKVVFQLLRNFDLALTNPIHGWKKVNFLGIFSPGEMLVTVHERVADAARKAE</sequence>
<dbReference type="InterPro" id="IPR050121">
    <property type="entry name" value="Cytochrome_P450_monoxygenase"/>
</dbReference>
<dbReference type="AlphaFoldDB" id="A0A4P7NMK3"/>
<evidence type="ECO:0000256" key="6">
    <source>
        <dbReference type="SAM" id="Phobius"/>
    </source>
</evidence>
<protein>
    <recommendedName>
        <fullName evidence="9">Pisatin demethylase</fullName>
    </recommendedName>
</protein>
<keyword evidence="2 4" id="KW-0479">Metal-binding</keyword>
<keyword evidence="1 4" id="KW-0349">Heme</keyword>
<organism evidence="7 8">
    <name type="scientific">Pyricularia oryzae</name>
    <name type="common">Rice blast fungus</name>
    <name type="synonym">Magnaporthe oryzae</name>
    <dbReference type="NCBI Taxonomy" id="318829"/>
    <lineage>
        <taxon>Eukaryota</taxon>
        <taxon>Fungi</taxon>
        <taxon>Dikarya</taxon>
        <taxon>Ascomycota</taxon>
        <taxon>Pezizomycotina</taxon>
        <taxon>Sordariomycetes</taxon>
        <taxon>Sordariomycetidae</taxon>
        <taxon>Magnaporthales</taxon>
        <taxon>Pyriculariaceae</taxon>
        <taxon>Pyricularia</taxon>
    </lineage>
</organism>
<gene>
    <name evidence="7" type="ORF">PoMZ_05139</name>
</gene>
<dbReference type="Pfam" id="PF00067">
    <property type="entry name" value="p450"/>
    <property type="match status" value="1"/>
</dbReference>
<dbReference type="PRINTS" id="PR00463">
    <property type="entry name" value="EP450I"/>
</dbReference>
<dbReference type="GO" id="GO:0004497">
    <property type="term" value="F:monooxygenase activity"/>
    <property type="evidence" value="ECO:0007669"/>
    <property type="project" value="InterPro"/>
</dbReference>
<dbReference type="EMBL" id="CP034209">
    <property type="protein sequence ID" value="QBZ63457.1"/>
    <property type="molecule type" value="Genomic_DNA"/>
</dbReference>
<evidence type="ECO:0000256" key="4">
    <source>
        <dbReference type="PIRSR" id="PIRSR602401-1"/>
    </source>
</evidence>
<dbReference type="Gene3D" id="1.10.630.10">
    <property type="entry name" value="Cytochrome P450"/>
    <property type="match status" value="1"/>
</dbReference>
<dbReference type="CDD" id="cd11060">
    <property type="entry name" value="CYP57A1-like"/>
    <property type="match status" value="1"/>
</dbReference>
<dbReference type="GO" id="GO:0016705">
    <property type="term" value="F:oxidoreductase activity, acting on paired donors, with incorporation or reduction of molecular oxygen"/>
    <property type="evidence" value="ECO:0007669"/>
    <property type="project" value="InterPro"/>
</dbReference>
<proteinExistence type="predicted"/>
<dbReference type="PANTHER" id="PTHR24305">
    <property type="entry name" value="CYTOCHROME P450"/>
    <property type="match status" value="1"/>
</dbReference>
<reference evidence="7 8" key="1">
    <citation type="journal article" date="2019" name="Mol. Biol. Evol.">
        <title>Blast fungal genomes show frequent chromosomal changes, gene gains and losses, and effector gene turnover.</title>
        <authorList>
            <person name="Gomez Luciano L.B."/>
            <person name="Jason Tsai I."/>
            <person name="Chuma I."/>
            <person name="Tosa Y."/>
            <person name="Chen Y.H."/>
            <person name="Li J.Y."/>
            <person name="Li M.Y."/>
            <person name="Jade Lu M.Y."/>
            <person name="Nakayashiki H."/>
            <person name="Li W.H."/>
        </authorList>
    </citation>
    <scope>NUCLEOTIDE SEQUENCE [LARGE SCALE GENOMIC DNA]</scope>
    <source>
        <strain evidence="7">MZ5-1-6</strain>
    </source>
</reference>
<accession>A0A4P7NMK3</accession>
<comment type="cofactor">
    <cofactor evidence="4">
        <name>heme</name>
        <dbReference type="ChEBI" id="CHEBI:30413"/>
    </cofactor>
</comment>
<dbReference type="PRINTS" id="PR00385">
    <property type="entry name" value="P450"/>
</dbReference>
<keyword evidence="6" id="KW-1133">Transmembrane helix</keyword>
<dbReference type="InterPro" id="IPR002401">
    <property type="entry name" value="Cyt_P450_E_grp-I"/>
</dbReference>
<evidence type="ECO:0000256" key="1">
    <source>
        <dbReference type="ARBA" id="ARBA00022617"/>
    </source>
</evidence>
<keyword evidence="3 4" id="KW-0408">Iron</keyword>
<dbReference type="InterPro" id="IPR036396">
    <property type="entry name" value="Cyt_P450_sf"/>
</dbReference>
<dbReference type="InterPro" id="IPR001128">
    <property type="entry name" value="Cyt_P450"/>
</dbReference>
<feature type="binding site" description="axial binding residue" evidence="4">
    <location>
        <position position="458"/>
    </location>
    <ligand>
        <name>heme</name>
        <dbReference type="ChEBI" id="CHEBI:30413"/>
    </ligand>
    <ligandPart>
        <name>Fe</name>
        <dbReference type="ChEBI" id="CHEBI:18248"/>
    </ligandPart>
</feature>
<name>A0A4P7NMK3_PYROR</name>
<feature type="region of interest" description="Disordered" evidence="5">
    <location>
        <begin position="117"/>
        <end position="149"/>
    </location>
</feature>
<evidence type="ECO:0000313" key="8">
    <source>
        <dbReference type="Proteomes" id="UP000294847"/>
    </source>
</evidence>
<evidence type="ECO:0000313" key="7">
    <source>
        <dbReference type="EMBL" id="QBZ63457.1"/>
    </source>
</evidence>
<dbReference type="SUPFAM" id="SSF48264">
    <property type="entry name" value="Cytochrome P450"/>
    <property type="match status" value="1"/>
</dbReference>
<keyword evidence="6" id="KW-0472">Membrane</keyword>
<dbReference type="Proteomes" id="UP000294847">
    <property type="component" value="Chromosome 6"/>
</dbReference>
<feature type="transmembrane region" description="Helical" evidence="6">
    <location>
        <begin position="12"/>
        <end position="29"/>
    </location>
</feature>
<evidence type="ECO:0008006" key="9">
    <source>
        <dbReference type="Google" id="ProtNLM"/>
    </source>
</evidence>
<dbReference type="PANTHER" id="PTHR24305:SF168">
    <property type="entry name" value="P450, PUTATIVE (EUROFUNG)-RELATED"/>
    <property type="match status" value="1"/>
</dbReference>
<dbReference type="GO" id="GO:0020037">
    <property type="term" value="F:heme binding"/>
    <property type="evidence" value="ECO:0007669"/>
    <property type="project" value="InterPro"/>
</dbReference>
<evidence type="ECO:0000256" key="3">
    <source>
        <dbReference type="ARBA" id="ARBA00023004"/>
    </source>
</evidence>
<evidence type="ECO:0000256" key="5">
    <source>
        <dbReference type="SAM" id="MobiDB-lite"/>
    </source>
</evidence>